<evidence type="ECO:0000313" key="1">
    <source>
        <dbReference type="EMBL" id="VEL32816.1"/>
    </source>
</evidence>
<protein>
    <submittedName>
        <fullName evidence="1">Uncharacterized protein</fullName>
    </submittedName>
</protein>
<reference evidence="1" key="1">
    <citation type="submission" date="2018-11" db="EMBL/GenBank/DDBJ databases">
        <authorList>
            <consortium name="Pathogen Informatics"/>
        </authorList>
    </citation>
    <scope>NUCLEOTIDE SEQUENCE</scope>
</reference>
<keyword evidence="2" id="KW-1185">Reference proteome</keyword>
<sequence length="108" mass="12149">MLNKLGFRFVVGALSSPLLKSQQPPVHLPPSGLLPCKDSVYQATYIYDEQVDIFDKASSFHFDRGHPVAAFTRLSHQRGRMGNALRRAAAQTTNRPKVVVLELEMHQF</sequence>
<accession>A0A448XBF8</accession>
<organism evidence="1 2">
    <name type="scientific">Protopolystoma xenopodis</name>
    <dbReference type="NCBI Taxonomy" id="117903"/>
    <lineage>
        <taxon>Eukaryota</taxon>
        <taxon>Metazoa</taxon>
        <taxon>Spiralia</taxon>
        <taxon>Lophotrochozoa</taxon>
        <taxon>Platyhelminthes</taxon>
        <taxon>Monogenea</taxon>
        <taxon>Polyopisthocotylea</taxon>
        <taxon>Polystomatidea</taxon>
        <taxon>Polystomatidae</taxon>
        <taxon>Protopolystoma</taxon>
    </lineage>
</organism>
<dbReference type="Proteomes" id="UP000784294">
    <property type="component" value="Unassembled WGS sequence"/>
</dbReference>
<dbReference type="EMBL" id="CAAALY010244710">
    <property type="protein sequence ID" value="VEL32816.1"/>
    <property type="molecule type" value="Genomic_DNA"/>
</dbReference>
<name>A0A448XBF8_9PLAT</name>
<comment type="caution">
    <text evidence="1">The sequence shown here is derived from an EMBL/GenBank/DDBJ whole genome shotgun (WGS) entry which is preliminary data.</text>
</comment>
<proteinExistence type="predicted"/>
<evidence type="ECO:0000313" key="2">
    <source>
        <dbReference type="Proteomes" id="UP000784294"/>
    </source>
</evidence>
<gene>
    <name evidence="1" type="ORF">PXEA_LOCUS26256</name>
</gene>
<dbReference type="AlphaFoldDB" id="A0A448XBF8"/>